<dbReference type="InterPro" id="IPR046936">
    <property type="entry name" value="BIM1-like"/>
</dbReference>
<keyword evidence="3" id="KW-0336">GPI-anchor</keyword>
<evidence type="ECO:0000256" key="8">
    <source>
        <dbReference type="SAM" id="MobiDB-lite"/>
    </source>
</evidence>
<keyword evidence="4 9" id="KW-0732">Signal</keyword>
<dbReference type="InterPro" id="IPR046530">
    <property type="entry name" value="BIM1-like_dom"/>
</dbReference>
<feature type="signal peptide" evidence="9">
    <location>
        <begin position="1"/>
        <end position="20"/>
    </location>
</feature>
<dbReference type="CDD" id="cd21176">
    <property type="entry name" value="LPMO_auxiliary-like"/>
    <property type="match status" value="1"/>
</dbReference>
<feature type="region of interest" description="Disordered" evidence="8">
    <location>
        <begin position="173"/>
        <end position="207"/>
    </location>
</feature>
<evidence type="ECO:0000256" key="3">
    <source>
        <dbReference type="ARBA" id="ARBA00022622"/>
    </source>
</evidence>
<keyword evidence="12" id="KW-1185">Reference proteome</keyword>
<evidence type="ECO:0000256" key="9">
    <source>
        <dbReference type="SAM" id="SignalP"/>
    </source>
</evidence>
<dbReference type="EMBL" id="QVQW01000007">
    <property type="protein sequence ID" value="RKU47725.1"/>
    <property type="molecule type" value="Genomic_DNA"/>
</dbReference>
<keyword evidence="6" id="KW-0325">Glycoprotein</keyword>
<sequence>MASFKSVACATFALLSVANAHFQLTTPASAGFIDDDEDKSPCGGATLDFDKGTVSDFHVGGQPVGMLSGHTQTNWLFRGTLDKTGSGNWTQFFPILQQSGAGKFCEKAVPAPESWVGSQGLVSVVANGPDGLLYQCVLANFVSGTSDDLTNCQNGTATVSEFTDPTLQGLVSGSLSGGNASTTSSATPSSTASSSSGSGTSSTATPTPTNAAALVGPALGSLGLAAMLPVLGLAL</sequence>
<dbReference type="Pfam" id="PF20238">
    <property type="entry name" value="BIM1-like_dom"/>
    <property type="match status" value="1"/>
</dbReference>
<reference evidence="11 12" key="1">
    <citation type="submission" date="2018-08" db="EMBL/GenBank/DDBJ databases">
        <title>Draft genome of the lignicolous fungus Coniochaeta pulveracea.</title>
        <authorList>
            <person name="Borstlap C.J."/>
            <person name="De Witt R.N."/>
            <person name="Botha A."/>
            <person name="Volschenk H."/>
        </authorList>
    </citation>
    <scope>NUCLEOTIDE SEQUENCE [LARGE SCALE GENOMIC DNA]</scope>
    <source>
        <strain evidence="11 12">CAB683</strain>
    </source>
</reference>
<dbReference type="OrthoDB" id="2146436at2759"/>
<feature type="chain" id="PRO_5019289189" description="Copper acquisition factor BIM1-like domain-containing protein" evidence="9">
    <location>
        <begin position="21"/>
        <end position="235"/>
    </location>
</feature>
<dbReference type="GO" id="GO:0098552">
    <property type="term" value="C:side of membrane"/>
    <property type="evidence" value="ECO:0007669"/>
    <property type="project" value="UniProtKB-KW"/>
</dbReference>
<evidence type="ECO:0000313" key="12">
    <source>
        <dbReference type="Proteomes" id="UP000275385"/>
    </source>
</evidence>
<dbReference type="AlphaFoldDB" id="A0A420YIR1"/>
<evidence type="ECO:0000256" key="2">
    <source>
        <dbReference type="ARBA" id="ARBA00022475"/>
    </source>
</evidence>
<evidence type="ECO:0000256" key="7">
    <source>
        <dbReference type="ARBA" id="ARBA00023288"/>
    </source>
</evidence>
<dbReference type="GO" id="GO:0005886">
    <property type="term" value="C:plasma membrane"/>
    <property type="evidence" value="ECO:0007669"/>
    <property type="project" value="UniProtKB-SubCell"/>
</dbReference>
<comment type="caution">
    <text evidence="11">The sequence shown here is derived from an EMBL/GenBank/DDBJ whole genome shotgun (WGS) entry which is preliminary data.</text>
</comment>
<accession>A0A420YIR1</accession>
<organism evidence="11 12">
    <name type="scientific">Coniochaeta pulveracea</name>
    <dbReference type="NCBI Taxonomy" id="177199"/>
    <lineage>
        <taxon>Eukaryota</taxon>
        <taxon>Fungi</taxon>
        <taxon>Dikarya</taxon>
        <taxon>Ascomycota</taxon>
        <taxon>Pezizomycotina</taxon>
        <taxon>Sordariomycetes</taxon>
        <taxon>Sordariomycetidae</taxon>
        <taxon>Coniochaetales</taxon>
        <taxon>Coniochaetaceae</taxon>
        <taxon>Coniochaeta</taxon>
    </lineage>
</organism>
<keyword evidence="7" id="KW-0449">Lipoprotein</keyword>
<protein>
    <recommendedName>
        <fullName evidence="10">Copper acquisition factor BIM1-like domain-containing protein</fullName>
    </recommendedName>
</protein>
<name>A0A420YIR1_9PEZI</name>
<evidence type="ECO:0000259" key="10">
    <source>
        <dbReference type="Pfam" id="PF20238"/>
    </source>
</evidence>
<dbReference type="Proteomes" id="UP000275385">
    <property type="component" value="Unassembled WGS sequence"/>
</dbReference>
<evidence type="ECO:0000256" key="6">
    <source>
        <dbReference type="ARBA" id="ARBA00023180"/>
    </source>
</evidence>
<evidence type="ECO:0000256" key="4">
    <source>
        <dbReference type="ARBA" id="ARBA00022729"/>
    </source>
</evidence>
<feature type="domain" description="Copper acquisition factor BIM1-like" evidence="10">
    <location>
        <begin position="19"/>
        <end position="156"/>
    </location>
</feature>
<evidence type="ECO:0000313" key="11">
    <source>
        <dbReference type="EMBL" id="RKU47725.1"/>
    </source>
</evidence>
<gene>
    <name evidence="11" type="ORF">DL546_001890</name>
</gene>
<evidence type="ECO:0000256" key="1">
    <source>
        <dbReference type="ARBA" id="ARBA00004609"/>
    </source>
</evidence>
<evidence type="ECO:0000256" key="5">
    <source>
        <dbReference type="ARBA" id="ARBA00023136"/>
    </source>
</evidence>
<keyword evidence="5" id="KW-0472">Membrane</keyword>
<proteinExistence type="predicted"/>
<keyword evidence="2" id="KW-1003">Cell membrane</keyword>
<dbReference type="PANTHER" id="PTHR34992">
    <property type="entry name" value="HYPHAL ANASTAMOSIS-7 PROTEIN"/>
    <property type="match status" value="1"/>
</dbReference>
<dbReference type="PANTHER" id="PTHR34992:SF1">
    <property type="entry name" value="COPPER ACQUISITION FACTOR BIM1-LIKE DOMAIN-CONTAINING PROTEIN"/>
    <property type="match status" value="1"/>
</dbReference>
<comment type="subcellular location">
    <subcellularLocation>
        <location evidence="1">Cell membrane</location>
        <topology evidence="1">Lipid-anchor</topology>
        <topology evidence="1">GPI-anchor</topology>
    </subcellularLocation>
</comment>